<comment type="caution">
    <text evidence="1">The sequence shown here is derived from an EMBL/GenBank/DDBJ whole genome shotgun (WGS) entry which is preliminary data.</text>
</comment>
<dbReference type="EMBL" id="JNHI01000002">
    <property type="protein sequence ID" value="KDS33608.1"/>
    <property type="molecule type" value="Genomic_DNA"/>
</dbReference>
<reference evidence="1 2" key="1">
    <citation type="submission" date="2014-04" db="EMBL/GenBank/DDBJ databases">
        <authorList>
            <person name="Sears C."/>
            <person name="Carroll K."/>
            <person name="Sack B.R."/>
            <person name="Qadri F."/>
            <person name="Myers L.L."/>
            <person name="Chung G.-T."/>
            <person name="Escheverria P."/>
            <person name="Fraser C.M."/>
            <person name="Sadzewicz L."/>
            <person name="Shefchek K.A."/>
            <person name="Tallon L."/>
            <person name="Das S.P."/>
            <person name="Daugherty S."/>
            <person name="Mongodin E.F."/>
        </authorList>
    </citation>
    <scope>NUCLEOTIDE SEQUENCE [LARGE SCALE GENOMIC DNA]</scope>
    <source>
        <strain evidence="2">3775 SL(B) 10 (iv)</strain>
    </source>
</reference>
<evidence type="ECO:0000313" key="2">
    <source>
        <dbReference type="Proteomes" id="UP000028134"/>
    </source>
</evidence>
<gene>
    <name evidence="1" type="ORF">M097_0774</name>
</gene>
<name>A0A078RDY1_PHOVU</name>
<sequence>MPKGDLNNLPMCQCTDLLICCYVQFTNAPMCQPGRTLSVGDWPLVHYHHLSNSR</sequence>
<dbReference type="Proteomes" id="UP000028134">
    <property type="component" value="Unassembled WGS sequence"/>
</dbReference>
<dbReference type="AlphaFoldDB" id="A0A078RDY1"/>
<protein>
    <submittedName>
        <fullName evidence="1">Uncharacterized protein</fullName>
    </submittedName>
</protein>
<proteinExistence type="predicted"/>
<organism evidence="1 2">
    <name type="scientific">Phocaeicola vulgatus str. 3775 SL</name>
    <name type="common">B</name>
    <name type="synonym">iv</name>
    <dbReference type="NCBI Taxonomy" id="1339350"/>
    <lineage>
        <taxon>Bacteria</taxon>
        <taxon>Pseudomonadati</taxon>
        <taxon>Bacteroidota</taxon>
        <taxon>Bacteroidia</taxon>
        <taxon>Bacteroidales</taxon>
        <taxon>Bacteroidaceae</taxon>
        <taxon>Phocaeicola</taxon>
    </lineage>
</organism>
<accession>A0A078RDY1</accession>
<evidence type="ECO:0000313" key="1">
    <source>
        <dbReference type="EMBL" id="KDS33608.1"/>
    </source>
</evidence>